<name>A0ABP0RHG2_9DINO</name>
<feature type="region of interest" description="Disordered" evidence="1">
    <location>
        <begin position="788"/>
        <end position="829"/>
    </location>
</feature>
<evidence type="ECO:0000313" key="2">
    <source>
        <dbReference type="EMBL" id="CAK9100004.1"/>
    </source>
</evidence>
<feature type="region of interest" description="Disordered" evidence="1">
    <location>
        <begin position="90"/>
        <end position="140"/>
    </location>
</feature>
<reference evidence="2 3" key="1">
    <citation type="submission" date="2024-02" db="EMBL/GenBank/DDBJ databases">
        <authorList>
            <person name="Chen Y."/>
            <person name="Shah S."/>
            <person name="Dougan E. K."/>
            <person name="Thang M."/>
            <person name="Chan C."/>
        </authorList>
    </citation>
    <scope>NUCLEOTIDE SEQUENCE [LARGE SCALE GENOMIC DNA]</scope>
</reference>
<dbReference type="EMBL" id="CAXAMM010041564">
    <property type="protein sequence ID" value="CAK9100004.1"/>
    <property type="molecule type" value="Genomic_DNA"/>
</dbReference>
<organism evidence="2 3">
    <name type="scientific">Durusdinium trenchii</name>
    <dbReference type="NCBI Taxonomy" id="1381693"/>
    <lineage>
        <taxon>Eukaryota</taxon>
        <taxon>Sar</taxon>
        <taxon>Alveolata</taxon>
        <taxon>Dinophyceae</taxon>
        <taxon>Suessiales</taxon>
        <taxon>Symbiodiniaceae</taxon>
        <taxon>Durusdinium</taxon>
    </lineage>
</organism>
<comment type="caution">
    <text evidence="2">The sequence shown here is derived from an EMBL/GenBank/DDBJ whole genome shotgun (WGS) entry which is preliminary data.</text>
</comment>
<dbReference type="Proteomes" id="UP001642464">
    <property type="component" value="Unassembled WGS sequence"/>
</dbReference>
<sequence>MDSNKIFNAAVADSEIGAQVVELAKASVPGQAKRAVLTKEQRTWVTNRIRQKYLPNLSDQEQKYYMNLPKDVDPKDVKVQARPLLLEVLGGSASSSTTGPAPTKPLPIPPRQPSGVGKTRPSEDKSKTQNPPKRPLSNKRDCSKTVAQCLLKHGRGSRAGVCKLVRKVVALLDNECPGVQQELLRDEPITDNLLLQSLSRLREEAVNAGFQTVAIADLDYTLSAEGTWSRRFLQKQGYRLGQAAWKSVLKRTKQNVKLDRRKREMHTKGGRPSKVNPDFIEVTRQVLAQHSKPGSQLAHVHRHSDGTFGHHKPRGSQEDARVVPAQSLLTKTARMWQDHPEIHNRVSKSMFYKVLKRHFADFRPGHRKTDICSHCQCFWNHLVPRFHRDWKRIRDDLLSVYPGYFAHYPVDRIFSDVGEEAEFAWKYVNSHAEKYKEERNASGCDRLQLYSFTEAPAGVLLKGHVSLLRSYLWHMLTARRQENCLKQLMTPEKLPQGDTLLIFDWKEKIRLPVGPEETSDMWHCQQKQTYVIYLNEVREQTAEASNKMLDQVLTDLCVKEQGVLRFWSDCGPHFRAAEGLAHRMKLCRVRKQVVDCSFLGEQHGKNLLDSAFGAVSRWVDEYALKKPIYNVEQLAAAIHEGAQTTMRHDPQGPRWKCSLLDFGQYRERTTQYVRSTDFKITRTYCMVIAPPRQALAHCSLKNFVFSDMDPNTGETCLYDLEEYQHPEPIAWKKSFFEGTKTWEEAPPDIGDMTVLHRRHDAQKRKGPAPGLLPIKTFQERMNAKALRKIKDRARVERQLETLKGGPLGNSESSSSSSSSTSSPSDSEEN</sequence>
<keyword evidence="3" id="KW-1185">Reference proteome</keyword>
<protein>
    <recommendedName>
        <fullName evidence="4">Integrase catalytic domain-containing protein</fullName>
    </recommendedName>
</protein>
<evidence type="ECO:0008006" key="4">
    <source>
        <dbReference type="Google" id="ProtNLM"/>
    </source>
</evidence>
<feature type="region of interest" description="Disordered" evidence="1">
    <location>
        <begin position="293"/>
        <end position="322"/>
    </location>
</feature>
<evidence type="ECO:0000313" key="3">
    <source>
        <dbReference type="Proteomes" id="UP001642464"/>
    </source>
</evidence>
<accession>A0ABP0RHG2</accession>
<proteinExistence type="predicted"/>
<feature type="compositionally biased region" description="Pro residues" evidence="1">
    <location>
        <begin position="102"/>
        <end position="112"/>
    </location>
</feature>
<feature type="compositionally biased region" description="Low complexity" evidence="1">
    <location>
        <begin position="810"/>
        <end position="829"/>
    </location>
</feature>
<feature type="compositionally biased region" description="Low complexity" evidence="1">
    <location>
        <begin position="90"/>
        <end position="101"/>
    </location>
</feature>
<evidence type="ECO:0000256" key="1">
    <source>
        <dbReference type="SAM" id="MobiDB-lite"/>
    </source>
</evidence>
<gene>
    <name evidence="2" type="ORF">SCF082_LOCUS46828</name>
</gene>